<dbReference type="SUPFAM" id="SSF53756">
    <property type="entry name" value="UDP-Glycosyltransferase/glycogen phosphorylase"/>
    <property type="match status" value="1"/>
</dbReference>
<feature type="site" description="Transition state stabilizer" evidence="11">
    <location>
        <position position="226"/>
    </location>
</feature>
<protein>
    <recommendedName>
        <fullName evidence="5 12">3-deoxy-D-manno-octulosonic acid transferase</fullName>
        <shortName evidence="12">Kdo transferase</shortName>
        <ecNumber evidence="4 12">2.4.99.12</ecNumber>
    </recommendedName>
    <alternativeName>
        <fullName evidence="8 12">Lipid IV(A) 3-deoxy-D-manno-octulosonic acid transferase</fullName>
    </alternativeName>
</protein>
<evidence type="ECO:0000256" key="11">
    <source>
        <dbReference type="PIRSR" id="PIRSR639901-2"/>
    </source>
</evidence>
<comment type="catalytic activity">
    <reaction evidence="9 12">
        <text>lipid IVA (E. coli) + CMP-3-deoxy-beta-D-manno-octulosonate = alpha-Kdo-(2-&gt;6)-lipid IVA (E. coli) + CMP + H(+)</text>
        <dbReference type="Rhea" id="RHEA:28066"/>
        <dbReference type="ChEBI" id="CHEBI:15378"/>
        <dbReference type="ChEBI" id="CHEBI:58603"/>
        <dbReference type="ChEBI" id="CHEBI:60364"/>
        <dbReference type="ChEBI" id="CHEBI:60377"/>
        <dbReference type="ChEBI" id="CHEBI:85987"/>
        <dbReference type="EC" id="2.4.99.12"/>
    </reaction>
</comment>
<keyword evidence="12" id="KW-1133">Transmembrane helix</keyword>
<evidence type="ECO:0000256" key="2">
    <source>
        <dbReference type="ARBA" id="ARBA00004713"/>
    </source>
</evidence>
<dbReference type="GO" id="GO:0009245">
    <property type="term" value="P:lipid A biosynthetic process"/>
    <property type="evidence" value="ECO:0007669"/>
    <property type="project" value="TreeGrafter"/>
</dbReference>
<keyword evidence="15" id="KW-1185">Reference proteome</keyword>
<comment type="similarity">
    <text evidence="3">Belongs to the glycosyltransferase group 1 family. Glycosyltransferase 30 subfamily.</text>
</comment>
<keyword evidence="12" id="KW-0448">Lipopolysaccharide biosynthesis</keyword>
<dbReference type="GO" id="GO:0043842">
    <property type="term" value="F:Kdo transferase activity"/>
    <property type="evidence" value="ECO:0007669"/>
    <property type="project" value="UniProtKB-EC"/>
</dbReference>
<evidence type="ECO:0000313" key="14">
    <source>
        <dbReference type="EMBL" id="KHF24111.1"/>
    </source>
</evidence>
<dbReference type="Pfam" id="PF04413">
    <property type="entry name" value="Glycos_transf_N"/>
    <property type="match status" value="1"/>
</dbReference>
<organism evidence="14 15">
    <name type="scientific">Solemya velum gill symbiont</name>
    <dbReference type="NCBI Taxonomy" id="2340"/>
    <lineage>
        <taxon>Bacteria</taxon>
        <taxon>Pseudomonadati</taxon>
        <taxon>Pseudomonadota</taxon>
        <taxon>Gammaproteobacteria</taxon>
        <taxon>sulfur-oxidizing symbionts</taxon>
    </lineage>
</organism>
<dbReference type="Gene3D" id="3.40.50.2000">
    <property type="entry name" value="Glycogen Phosphorylase B"/>
    <property type="match status" value="1"/>
</dbReference>
<keyword evidence="14" id="KW-0328">Glycosyltransferase</keyword>
<sequence>MSVVTFNSFKLMPDWLLTAVRYLYTFLVYMLMPVILVRLWLRGRRNPAYRERLGERFGYLPDDVPQGCLWIHAVSVGESQATQPMVQWLMEAHPGMPVVMTTTTPTGGQRVTQLYGDRIRHLYFPYDSPAIMKRYFEALKPVAVIIMETEVWPNMLHYCRQNSVPVALANARLSEKSAQGYHKFSFITAAAFRCFDLVIAQAGADAQRLLDSGVRQEVMHVCGSIKFEVKVPQSVREQGELLRAALGADRPVWIAASTHENEEAVVLDAHRRVLERYPDALLIIVPRHPERFDTVAGLIESSGLSCVRRTGVHLPVTDVAVYLGDVMGELPIFYGAADVAFVGGSIAPIGGHNILEPAALGVVVVFGPHMQNFLEISRMMLEAGAALQTSEEQLAEVVLALLGDPVQREEIGQHGQEVVESNQGALECTRQAIEHLLEMRS</sequence>
<comment type="caution">
    <text evidence="14">The sequence shown here is derived from an EMBL/GenBank/DDBJ whole genome shotgun (WGS) entry which is preliminary data.</text>
</comment>
<dbReference type="GO" id="GO:0009244">
    <property type="term" value="P:lipopolysaccharide core region biosynthetic process"/>
    <property type="evidence" value="ECO:0007669"/>
    <property type="project" value="UniProtKB-UniRule"/>
</dbReference>
<keyword evidence="6 12" id="KW-0808">Transferase</keyword>
<evidence type="ECO:0000256" key="3">
    <source>
        <dbReference type="ARBA" id="ARBA00006380"/>
    </source>
</evidence>
<dbReference type="InterPro" id="IPR007507">
    <property type="entry name" value="Glycos_transf_N"/>
</dbReference>
<proteinExistence type="inferred from homology"/>
<dbReference type="GO" id="GO:0005886">
    <property type="term" value="C:plasma membrane"/>
    <property type="evidence" value="ECO:0007669"/>
    <property type="project" value="UniProtKB-SubCell"/>
</dbReference>
<evidence type="ECO:0000256" key="9">
    <source>
        <dbReference type="ARBA" id="ARBA00049183"/>
    </source>
</evidence>
<dbReference type="Proteomes" id="UP000030856">
    <property type="component" value="Unassembled WGS sequence"/>
</dbReference>
<evidence type="ECO:0000256" key="10">
    <source>
        <dbReference type="PIRSR" id="PIRSR639901-1"/>
    </source>
</evidence>
<name>A0A0B0H9H3_SOVGS</name>
<dbReference type="InterPro" id="IPR038107">
    <property type="entry name" value="Glycos_transf_N_sf"/>
</dbReference>
<evidence type="ECO:0000259" key="13">
    <source>
        <dbReference type="Pfam" id="PF04413"/>
    </source>
</evidence>
<dbReference type="AlphaFoldDB" id="A0A0B0H9H3"/>
<dbReference type="InterPro" id="IPR039901">
    <property type="entry name" value="Kdotransferase"/>
</dbReference>
<evidence type="ECO:0000256" key="5">
    <source>
        <dbReference type="ARBA" id="ARBA00019077"/>
    </source>
</evidence>
<dbReference type="EC" id="2.4.99.12" evidence="4 12"/>
<dbReference type="EMBL" id="JRAA01000003">
    <property type="protein sequence ID" value="KHF24111.1"/>
    <property type="molecule type" value="Genomic_DNA"/>
</dbReference>
<keyword evidence="12" id="KW-0472">Membrane</keyword>
<evidence type="ECO:0000256" key="12">
    <source>
        <dbReference type="RuleBase" id="RU365103"/>
    </source>
</evidence>
<feature type="domain" description="3-deoxy-D-manno-octulosonic-acid transferase N-terminal" evidence="13">
    <location>
        <begin position="51"/>
        <end position="228"/>
    </location>
</feature>
<dbReference type="PANTHER" id="PTHR42755">
    <property type="entry name" value="3-DEOXY-MANNO-OCTULOSONATE CYTIDYLYLTRANSFERASE"/>
    <property type="match status" value="1"/>
</dbReference>
<dbReference type="PATRIC" id="fig|2340.3.peg.2188"/>
<feature type="active site" description="Proton acceptor" evidence="10">
    <location>
        <position position="78"/>
    </location>
</feature>
<reference evidence="14 15" key="1">
    <citation type="journal article" date="2014" name="BMC Genomics">
        <title>The genome of the intracellular bacterium of the coastal bivalve, Solemya velum: a blueprint for thriving in and out of symbiosis.</title>
        <authorList>
            <person name="Dmytrenko O."/>
            <person name="Russell S.L."/>
            <person name="Loo W.T."/>
            <person name="Fontanez K.M."/>
            <person name="Liao L."/>
            <person name="Roeselers G."/>
            <person name="Sharma R."/>
            <person name="Stewart F.J."/>
            <person name="Newton I.L."/>
            <person name="Woyke T."/>
            <person name="Wu D."/>
            <person name="Lang J.M."/>
            <person name="Eisen J.A."/>
            <person name="Cavanaugh C.M."/>
        </authorList>
    </citation>
    <scope>NUCLEOTIDE SEQUENCE [LARGE SCALE GENOMIC DNA]</scope>
    <source>
        <strain evidence="14 15">WH</strain>
    </source>
</reference>
<keyword evidence="12" id="KW-1003">Cell membrane</keyword>
<evidence type="ECO:0000256" key="8">
    <source>
        <dbReference type="ARBA" id="ARBA00031445"/>
    </source>
</evidence>
<dbReference type="FunFam" id="3.40.50.2000:FF:000032">
    <property type="entry name" value="3-deoxy-D-manno-octulosonic acid transferase"/>
    <property type="match status" value="1"/>
</dbReference>
<accession>A0A0B0H9H3</accession>
<keyword evidence="7" id="KW-0735">Signal-anchor</keyword>
<evidence type="ECO:0000256" key="1">
    <source>
        <dbReference type="ARBA" id="ARBA00004388"/>
    </source>
</evidence>
<dbReference type="STRING" id="2340.JV46_29080"/>
<dbReference type="eggNOG" id="COG1519">
    <property type="taxonomic scope" value="Bacteria"/>
</dbReference>
<comment type="function">
    <text evidence="12">Involved in lipopolysaccharide (LPS) biosynthesis. Catalyzes the transfer of 3-deoxy-D-manno-octulosonate (Kdo) residue(s) from CMP-Kdo to lipid IV(A), the tetraacyldisaccharide-1,4'-bisphosphate precursor of lipid A.</text>
</comment>
<feature type="site" description="Transition state stabilizer" evidence="11">
    <location>
        <position position="148"/>
    </location>
</feature>
<gene>
    <name evidence="14" type="primary">kdtA</name>
    <name evidence="14" type="ORF">JV46_29080</name>
</gene>
<dbReference type="Gene3D" id="3.40.50.11720">
    <property type="entry name" value="3-Deoxy-D-manno-octulosonic-acid transferase, N-terminal domain"/>
    <property type="match status" value="1"/>
</dbReference>
<evidence type="ECO:0000256" key="6">
    <source>
        <dbReference type="ARBA" id="ARBA00022679"/>
    </source>
</evidence>
<dbReference type="FunFam" id="3.40.50.11720:FF:000001">
    <property type="entry name" value="3-deoxy-D-manno-octulosonic acid transferase"/>
    <property type="match status" value="1"/>
</dbReference>
<comment type="pathway">
    <text evidence="2 12">Bacterial outer membrane biogenesis; LPS core biosynthesis.</text>
</comment>
<evidence type="ECO:0000256" key="4">
    <source>
        <dbReference type="ARBA" id="ARBA00012621"/>
    </source>
</evidence>
<keyword evidence="12" id="KW-0812">Transmembrane</keyword>
<evidence type="ECO:0000256" key="7">
    <source>
        <dbReference type="ARBA" id="ARBA00022968"/>
    </source>
</evidence>
<comment type="subcellular location">
    <subcellularLocation>
        <location evidence="1">Cell inner membrane</location>
        <topology evidence="1">Single-pass membrane protein</topology>
        <orientation evidence="1">Cytoplasmic side</orientation>
    </subcellularLocation>
    <subcellularLocation>
        <location evidence="12">Cell membrane</location>
    </subcellularLocation>
</comment>
<dbReference type="NCBIfam" id="NF004388">
    <property type="entry name" value="PRK05749.1-4"/>
    <property type="match status" value="1"/>
</dbReference>
<feature type="transmembrane region" description="Helical" evidence="12">
    <location>
        <begin position="20"/>
        <end position="41"/>
    </location>
</feature>
<dbReference type="UniPathway" id="UPA00958"/>
<evidence type="ECO:0000313" key="15">
    <source>
        <dbReference type="Proteomes" id="UP000030856"/>
    </source>
</evidence>
<dbReference type="PANTHER" id="PTHR42755:SF1">
    <property type="entry name" value="3-DEOXY-D-MANNO-OCTULOSONIC ACID TRANSFERASE, MITOCHONDRIAL-RELATED"/>
    <property type="match status" value="1"/>
</dbReference>